<dbReference type="EMBL" id="ADOG01000020">
    <property type="protein sequence ID" value="EFM91579.1"/>
    <property type="molecule type" value="Genomic_DNA"/>
</dbReference>
<dbReference type="AlphaFoldDB" id="A0A828Q4K6"/>
<accession>A0A828Q4K6</accession>
<proteinExistence type="predicted"/>
<protein>
    <submittedName>
        <fullName evidence="1">Uncharacterized protein</fullName>
    </submittedName>
</protein>
<evidence type="ECO:0000313" key="2">
    <source>
        <dbReference type="Proteomes" id="UP000005341"/>
    </source>
</evidence>
<dbReference type="Proteomes" id="UP000005341">
    <property type="component" value="Unassembled WGS sequence"/>
</dbReference>
<reference evidence="1 2" key="1">
    <citation type="journal article" date="2010" name="J. Bacteriol.">
        <title>Comparative genomic characterization of Actinobacillus pleuropneumoniae.</title>
        <authorList>
            <person name="Xu Z."/>
            <person name="Chen X."/>
            <person name="Li L."/>
            <person name="Li T."/>
            <person name="Wang S."/>
            <person name="Chen H."/>
            <person name="Zhou R."/>
        </authorList>
    </citation>
    <scope>NUCLEOTIDE SEQUENCE [LARGE SCALE GENOMIC DNA]</scope>
    <source>
        <strain evidence="1 2">Femo</strain>
    </source>
</reference>
<name>A0A828Q4K6_ACTPL</name>
<evidence type="ECO:0000313" key="1">
    <source>
        <dbReference type="EMBL" id="EFM91579.1"/>
    </source>
</evidence>
<gene>
    <name evidence="1" type="ORF">appser6_14270</name>
</gene>
<sequence>MPVVSVSSTTCLTIGCSLILLPNQKMQAVEFQGKFANFHQNPTAYSSITSQYVYI</sequence>
<organism evidence="1 2">
    <name type="scientific">Actinobacillus pleuropneumoniae serovar 6 str. Femo</name>
    <dbReference type="NCBI Taxonomy" id="754256"/>
    <lineage>
        <taxon>Bacteria</taxon>
        <taxon>Pseudomonadati</taxon>
        <taxon>Pseudomonadota</taxon>
        <taxon>Gammaproteobacteria</taxon>
        <taxon>Pasteurellales</taxon>
        <taxon>Pasteurellaceae</taxon>
        <taxon>Actinobacillus</taxon>
    </lineage>
</organism>
<comment type="caution">
    <text evidence="1">The sequence shown here is derived from an EMBL/GenBank/DDBJ whole genome shotgun (WGS) entry which is preliminary data.</text>
</comment>